<protein>
    <submittedName>
        <fullName evidence="2">Uncharacterized protein</fullName>
    </submittedName>
</protein>
<evidence type="ECO:0000313" key="3">
    <source>
        <dbReference type="Proteomes" id="UP000193240"/>
    </source>
</evidence>
<accession>A0A1Y2LWK1</accession>
<feature type="transmembrane region" description="Helical" evidence="1">
    <location>
        <begin position="108"/>
        <end position="129"/>
    </location>
</feature>
<dbReference type="InterPro" id="IPR021514">
    <property type="entry name" value="DUF3176"/>
</dbReference>
<evidence type="ECO:0000256" key="1">
    <source>
        <dbReference type="SAM" id="Phobius"/>
    </source>
</evidence>
<dbReference type="InParanoid" id="A0A1Y2LWK1"/>
<keyword evidence="1" id="KW-1133">Transmembrane helix</keyword>
<name>A0A1Y2LWK1_EPING</name>
<dbReference type="PANTHER" id="PTHR37576:SF2">
    <property type="entry name" value="DEFECT AT LOW TEMPERATURE PROTEIN 1"/>
    <property type="match status" value="1"/>
</dbReference>
<sequence>MPYPTLCGAQSNDIKESPKTWLAPLGTNQQIFRRPMQLYAKTPGAGVEYSNVGHPWLPGIFKRMPWVGFGLLLGSLFGLIAAALVLVYSNGDPISEWKYQPTVYLSAAYTITNVLLAAALAQGATISWWRKAIGPKTTLEDLHNYWAFGGNIKETLLAGRKTNLIAIAALLVAITPANGPLLQRASTVRLHNTTLTGETVQIPALKNFSFADGSGYLTGRQSNPGYLAPKFEPVARAFLDGLDIELPDSGCPTNGICTGHLDAAGFAISCENSTEAFNNTENIGRGGASSGFPNNEVFKTSFGWQRDAPYHLNFTTKVKNTAECQGVILVKECSLRLATMRYPVFIDGSRNTIALKPGTSIFDDKGVAEADELPIESTGLSMLSGIYLTLTGQYASSLSMMNSGTRGYSLEPSNDALLAQFTDFQALDQYGGLTDALAGFNACHLRFNDPFDYIMNKTRDLMFRKALADANSTATQAVTVDVQSSTNVYHTNYTFVAIAVFITLLSTIFVATTFYGYWELGREVSMSPLEIAKAFDAPLLAMEDSNNNSKALVKSIGNKSVRYGVIIEPVEHTPMYGFKGSGAISQGGVRSAILGIAERDTVRAPRNGQHYKP</sequence>
<gene>
    <name evidence="2" type="ORF">B5807_07718</name>
</gene>
<dbReference type="OMA" id="EMTHEFT"/>
<evidence type="ECO:0000313" key="2">
    <source>
        <dbReference type="EMBL" id="OSS48256.1"/>
    </source>
</evidence>
<feature type="transmembrane region" description="Helical" evidence="1">
    <location>
        <begin position="493"/>
        <end position="518"/>
    </location>
</feature>
<feature type="transmembrane region" description="Helical" evidence="1">
    <location>
        <begin position="66"/>
        <end position="88"/>
    </location>
</feature>
<keyword evidence="3" id="KW-1185">Reference proteome</keyword>
<keyword evidence="1" id="KW-0472">Membrane</keyword>
<proteinExistence type="predicted"/>
<dbReference type="Proteomes" id="UP000193240">
    <property type="component" value="Unassembled WGS sequence"/>
</dbReference>
<keyword evidence="1" id="KW-0812">Transmembrane</keyword>
<dbReference type="AlphaFoldDB" id="A0A1Y2LWK1"/>
<dbReference type="Pfam" id="PF11374">
    <property type="entry name" value="DUF3176"/>
    <property type="match status" value="1"/>
</dbReference>
<dbReference type="STRING" id="105696.A0A1Y2LWK1"/>
<dbReference type="PANTHER" id="PTHR37576">
    <property type="entry name" value="DEFECT AT LOW TEMPERATURE PROTEIN 1"/>
    <property type="match status" value="1"/>
</dbReference>
<dbReference type="EMBL" id="KZ107846">
    <property type="protein sequence ID" value="OSS48256.1"/>
    <property type="molecule type" value="Genomic_DNA"/>
</dbReference>
<organism evidence="2 3">
    <name type="scientific">Epicoccum nigrum</name>
    <name type="common">Soil fungus</name>
    <name type="synonym">Epicoccum purpurascens</name>
    <dbReference type="NCBI Taxonomy" id="105696"/>
    <lineage>
        <taxon>Eukaryota</taxon>
        <taxon>Fungi</taxon>
        <taxon>Dikarya</taxon>
        <taxon>Ascomycota</taxon>
        <taxon>Pezizomycotina</taxon>
        <taxon>Dothideomycetes</taxon>
        <taxon>Pleosporomycetidae</taxon>
        <taxon>Pleosporales</taxon>
        <taxon>Pleosporineae</taxon>
        <taxon>Didymellaceae</taxon>
        <taxon>Epicoccum</taxon>
    </lineage>
</organism>
<reference evidence="2 3" key="1">
    <citation type="journal article" date="2017" name="Genome Announc.">
        <title>Genome sequence of the saprophytic ascomycete Epicoccum nigrum ICMP 19927 strain isolated from New Zealand.</title>
        <authorList>
            <person name="Fokin M."/>
            <person name="Fleetwood D."/>
            <person name="Weir B.S."/>
            <person name="Villas-Boas S.G."/>
        </authorList>
    </citation>
    <scope>NUCLEOTIDE SEQUENCE [LARGE SCALE GENOMIC DNA]</scope>
    <source>
        <strain evidence="2 3">ICMP 19927</strain>
    </source>
</reference>